<dbReference type="Proteomes" id="UP000622552">
    <property type="component" value="Unassembled WGS sequence"/>
</dbReference>
<keyword evidence="5" id="KW-1185">Reference proteome</keyword>
<dbReference type="PRINTS" id="PR00502">
    <property type="entry name" value="NUDIXFAMILY"/>
</dbReference>
<sequence length="223" mass="23749">MVLNKWRTWTDPETFTVGVAEGWADAETDPTRIDWTARQAAAAIPFAVIDGRPVNPAELTEVRYGRNGLGRWGENLMADALVTATTSDGIRWLLLIERGDGHGWAVPGGSVEPGESPADASARELTEETGLAVPAERWRAGTPVYVPDPRASAEAWAVTVPASAHLGTVADLPVVVGADDARRAMWVRADSYAGLCRELAAWFGGRVFAAHVAMLTGFLDGAA</sequence>
<dbReference type="SUPFAM" id="SSF55811">
    <property type="entry name" value="Nudix"/>
    <property type="match status" value="1"/>
</dbReference>
<evidence type="ECO:0000256" key="1">
    <source>
        <dbReference type="ARBA" id="ARBA00005582"/>
    </source>
</evidence>
<evidence type="ECO:0000256" key="2">
    <source>
        <dbReference type="ARBA" id="ARBA00022801"/>
    </source>
</evidence>
<feature type="domain" description="Nudix hydrolase" evidence="3">
    <location>
        <begin position="71"/>
        <end position="209"/>
    </location>
</feature>
<name>A0A8J7GFP4_9ACTN</name>
<evidence type="ECO:0000313" key="4">
    <source>
        <dbReference type="EMBL" id="MBG6139848.1"/>
    </source>
</evidence>
<comment type="caution">
    <text evidence="4">The sequence shown here is derived from an EMBL/GenBank/DDBJ whole genome shotgun (WGS) entry which is preliminary data.</text>
</comment>
<dbReference type="Gene3D" id="3.90.79.10">
    <property type="entry name" value="Nucleoside Triphosphate Pyrophosphohydrolase"/>
    <property type="match status" value="1"/>
</dbReference>
<dbReference type="RefSeq" id="WP_197006462.1">
    <property type="nucleotide sequence ID" value="NZ_BONS01000006.1"/>
</dbReference>
<comment type="similarity">
    <text evidence="1">Belongs to the Nudix hydrolase family.</text>
</comment>
<dbReference type="InterPro" id="IPR015797">
    <property type="entry name" value="NUDIX_hydrolase-like_dom_sf"/>
</dbReference>
<dbReference type="AlphaFoldDB" id="A0A8J7GFP4"/>
<dbReference type="Pfam" id="PF00293">
    <property type="entry name" value="NUDIX"/>
    <property type="match status" value="1"/>
</dbReference>
<dbReference type="PANTHER" id="PTHR43736">
    <property type="entry name" value="ADP-RIBOSE PYROPHOSPHATASE"/>
    <property type="match status" value="1"/>
</dbReference>
<gene>
    <name evidence="4" type="ORF">IW245_006042</name>
</gene>
<dbReference type="GO" id="GO:0016787">
    <property type="term" value="F:hydrolase activity"/>
    <property type="evidence" value="ECO:0007669"/>
    <property type="project" value="UniProtKB-KW"/>
</dbReference>
<protein>
    <submittedName>
        <fullName evidence="4">ADP-ribose pyrophosphatase YjhB (NUDIX family)</fullName>
    </submittedName>
</protein>
<organism evidence="4 5">
    <name type="scientific">Longispora fulva</name>
    <dbReference type="NCBI Taxonomy" id="619741"/>
    <lineage>
        <taxon>Bacteria</taxon>
        <taxon>Bacillati</taxon>
        <taxon>Actinomycetota</taxon>
        <taxon>Actinomycetes</taxon>
        <taxon>Micromonosporales</taxon>
        <taxon>Micromonosporaceae</taxon>
        <taxon>Longispora</taxon>
    </lineage>
</organism>
<evidence type="ECO:0000313" key="5">
    <source>
        <dbReference type="Proteomes" id="UP000622552"/>
    </source>
</evidence>
<proteinExistence type="inferred from homology"/>
<reference evidence="4" key="1">
    <citation type="submission" date="2020-11" db="EMBL/GenBank/DDBJ databases">
        <title>Sequencing the genomes of 1000 actinobacteria strains.</title>
        <authorList>
            <person name="Klenk H.-P."/>
        </authorList>
    </citation>
    <scope>NUCLEOTIDE SEQUENCE</scope>
    <source>
        <strain evidence="4">DSM 45356</strain>
    </source>
</reference>
<dbReference type="EMBL" id="JADOUF010000001">
    <property type="protein sequence ID" value="MBG6139848.1"/>
    <property type="molecule type" value="Genomic_DNA"/>
</dbReference>
<dbReference type="PROSITE" id="PS51462">
    <property type="entry name" value="NUDIX"/>
    <property type="match status" value="1"/>
</dbReference>
<dbReference type="PANTHER" id="PTHR43736:SF1">
    <property type="entry name" value="DIHYDRONEOPTERIN TRIPHOSPHATE DIPHOSPHATASE"/>
    <property type="match status" value="1"/>
</dbReference>
<dbReference type="InterPro" id="IPR020476">
    <property type="entry name" value="Nudix_hydrolase"/>
</dbReference>
<accession>A0A8J7GFP4</accession>
<evidence type="ECO:0000259" key="3">
    <source>
        <dbReference type="PROSITE" id="PS51462"/>
    </source>
</evidence>
<dbReference type="InterPro" id="IPR000086">
    <property type="entry name" value="NUDIX_hydrolase_dom"/>
</dbReference>
<keyword evidence="2" id="KW-0378">Hydrolase</keyword>